<reference evidence="1" key="2">
    <citation type="journal article" date="2015" name="Data Brief">
        <title>Shoot transcriptome of the giant reed, Arundo donax.</title>
        <authorList>
            <person name="Barrero R.A."/>
            <person name="Guerrero F.D."/>
            <person name="Moolhuijzen P."/>
            <person name="Goolsby J.A."/>
            <person name="Tidwell J."/>
            <person name="Bellgard S.E."/>
            <person name="Bellgard M.I."/>
        </authorList>
    </citation>
    <scope>NUCLEOTIDE SEQUENCE</scope>
    <source>
        <tissue evidence="1">Shoot tissue taken approximately 20 cm above the soil surface</tissue>
    </source>
</reference>
<evidence type="ECO:0000313" key="1">
    <source>
        <dbReference type="EMBL" id="JAE24014.1"/>
    </source>
</evidence>
<protein>
    <submittedName>
        <fullName evidence="1">Uncharacterized protein</fullName>
    </submittedName>
</protein>
<proteinExistence type="predicted"/>
<organism evidence="1">
    <name type="scientific">Arundo donax</name>
    <name type="common">Giant reed</name>
    <name type="synonym">Donax arundinaceus</name>
    <dbReference type="NCBI Taxonomy" id="35708"/>
    <lineage>
        <taxon>Eukaryota</taxon>
        <taxon>Viridiplantae</taxon>
        <taxon>Streptophyta</taxon>
        <taxon>Embryophyta</taxon>
        <taxon>Tracheophyta</taxon>
        <taxon>Spermatophyta</taxon>
        <taxon>Magnoliopsida</taxon>
        <taxon>Liliopsida</taxon>
        <taxon>Poales</taxon>
        <taxon>Poaceae</taxon>
        <taxon>PACMAD clade</taxon>
        <taxon>Arundinoideae</taxon>
        <taxon>Arundineae</taxon>
        <taxon>Arundo</taxon>
    </lineage>
</organism>
<reference evidence="1" key="1">
    <citation type="submission" date="2014-09" db="EMBL/GenBank/DDBJ databases">
        <authorList>
            <person name="Magalhaes I.L.F."/>
            <person name="Oliveira U."/>
            <person name="Santos F.R."/>
            <person name="Vidigal T.H.D.A."/>
            <person name="Brescovit A.D."/>
            <person name="Santos A.J."/>
        </authorList>
    </citation>
    <scope>NUCLEOTIDE SEQUENCE</scope>
    <source>
        <tissue evidence="1">Shoot tissue taken approximately 20 cm above the soil surface</tissue>
    </source>
</reference>
<name>A0A0A9GKR3_ARUDO</name>
<accession>A0A0A9GKR3</accession>
<dbReference type="AlphaFoldDB" id="A0A0A9GKR3"/>
<dbReference type="EMBL" id="GBRH01173882">
    <property type="protein sequence ID" value="JAE24014.1"/>
    <property type="molecule type" value="Transcribed_RNA"/>
</dbReference>
<sequence>MDKNPGKVPAGTEYDFSYLYMFTTLKDLNFLVILT</sequence>